<protein>
    <submittedName>
        <fullName evidence="1">Uncharacterized protein</fullName>
    </submittedName>
</protein>
<dbReference type="Proteomes" id="UP001250214">
    <property type="component" value="Unassembled WGS sequence"/>
</dbReference>
<accession>A0ABU2H5W8</accession>
<reference evidence="2" key="1">
    <citation type="submission" date="2023-07" db="EMBL/GenBank/DDBJ databases">
        <title>Novel species in the genus Lipingzhangella isolated from Sambhar Salt Lake.</title>
        <authorList>
            <person name="Jiya N."/>
            <person name="Kajale S."/>
            <person name="Sharma A."/>
        </authorList>
    </citation>
    <scope>NUCLEOTIDE SEQUENCE [LARGE SCALE GENOMIC DNA]</scope>
    <source>
        <strain evidence="2">LS1_29</strain>
    </source>
</reference>
<dbReference type="RefSeq" id="WP_310912242.1">
    <property type="nucleotide sequence ID" value="NZ_JAVLVT010000004.1"/>
</dbReference>
<evidence type="ECO:0000313" key="2">
    <source>
        <dbReference type="Proteomes" id="UP001250214"/>
    </source>
</evidence>
<keyword evidence="2" id="KW-1185">Reference proteome</keyword>
<proteinExistence type="predicted"/>
<evidence type="ECO:0000313" key="1">
    <source>
        <dbReference type="EMBL" id="MDS1270691.1"/>
    </source>
</evidence>
<organism evidence="1 2">
    <name type="scientific">Lipingzhangella rawalii</name>
    <dbReference type="NCBI Taxonomy" id="2055835"/>
    <lineage>
        <taxon>Bacteria</taxon>
        <taxon>Bacillati</taxon>
        <taxon>Actinomycetota</taxon>
        <taxon>Actinomycetes</taxon>
        <taxon>Streptosporangiales</taxon>
        <taxon>Nocardiopsidaceae</taxon>
        <taxon>Lipingzhangella</taxon>
    </lineage>
</organism>
<gene>
    <name evidence="1" type="ORF">RIF23_10310</name>
</gene>
<comment type="caution">
    <text evidence="1">The sequence shown here is derived from an EMBL/GenBank/DDBJ whole genome shotgun (WGS) entry which is preliminary data.</text>
</comment>
<name>A0ABU2H5W8_9ACTN</name>
<sequence length="247" mass="27991">MTDMTRPQGVEVHPLDGEDITRALDEVLGERRRCTALQELDPGTTQWVLAEFGDGRLTGVCRKGEERWEWEFVGGRPPKGAGEPTGVDDAWRLLEMTVFTWNAQVRVGEGAEYAHSARDTAKPAKEYLHPSDRHLLLLGWRRDQDEKSAAEGRRREYILPAGPNQGLVRAKELSGSEAVHPLRWDEWTDFKAERTPNTKPPRHTIHGSWLRVREYWAQDPTTGAVHVAFHRLAGYGSGPIPEQEESR</sequence>
<dbReference type="EMBL" id="JAVLVT010000004">
    <property type="protein sequence ID" value="MDS1270691.1"/>
    <property type="molecule type" value="Genomic_DNA"/>
</dbReference>